<proteinExistence type="predicted"/>
<name>A0ABU1ZPV3_9BURK</name>
<evidence type="ECO:0000256" key="1">
    <source>
        <dbReference type="SAM" id="SignalP"/>
    </source>
</evidence>
<dbReference type="PROSITE" id="PS50206">
    <property type="entry name" value="RHODANESE_3"/>
    <property type="match status" value="1"/>
</dbReference>
<feature type="domain" description="Rhodanese" evidence="2">
    <location>
        <begin position="17"/>
        <end position="102"/>
    </location>
</feature>
<evidence type="ECO:0000313" key="4">
    <source>
        <dbReference type="Proteomes" id="UP001268089"/>
    </source>
</evidence>
<evidence type="ECO:0000259" key="2">
    <source>
        <dbReference type="PROSITE" id="PS50206"/>
    </source>
</evidence>
<dbReference type="CDD" id="cd00158">
    <property type="entry name" value="RHOD"/>
    <property type="match status" value="1"/>
</dbReference>
<sequence>MKTLLASCVLALLSLAAQAKDVIVDVRTPQEYAAGHVDGAINIEHGSIAQGVAKAGIGKDDTIKLYCQSGVLSGRALTTLKDLGYSKAENAGGIEQARKALAKK</sequence>
<dbReference type="PANTHER" id="PTHR45431">
    <property type="entry name" value="RHODANESE-LIKE DOMAIN-CONTAINING PROTEIN 15, CHLOROPLASTIC"/>
    <property type="match status" value="1"/>
</dbReference>
<dbReference type="SMART" id="SM00450">
    <property type="entry name" value="RHOD"/>
    <property type="match status" value="1"/>
</dbReference>
<organism evidence="3 4">
    <name type="scientific">Rhodoferax saidenbachensis</name>
    <dbReference type="NCBI Taxonomy" id="1484693"/>
    <lineage>
        <taxon>Bacteria</taxon>
        <taxon>Pseudomonadati</taxon>
        <taxon>Pseudomonadota</taxon>
        <taxon>Betaproteobacteria</taxon>
        <taxon>Burkholderiales</taxon>
        <taxon>Comamonadaceae</taxon>
        <taxon>Rhodoferax</taxon>
    </lineage>
</organism>
<dbReference type="Proteomes" id="UP001268089">
    <property type="component" value="Unassembled WGS sequence"/>
</dbReference>
<dbReference type="InterPro" id="IPR052367">
    <property type="entry name" value="Thiosulfate_ST/Rhodanese-like"/>
</dbReference>
<dbReference type="RefSeq" id="WP_310343977.1">
    <property type="nucleotide sequence ID" value="NZ_JAVDXO010000006.1"/>
</dbReference>
<accession>A0ABU1ZPV3</accession>
<dbReference type="InterPro" id="IPR036873">
    <property type="entry name" value="Rhodanese-like_dom_sf"/>
</dbReference>
<protein>
    <submittedName>
        <fullName evidence="3">Phage shock protein E</fullName>
    </submittedName>
</protein>
<dbReference type="InterPro" id="IPR001763">
    <property type="entry name" value="Rhodanese-like_dom"/>
</dbReference>
<dbReference type="SUPFAM" id="SSF52821">
    <property type="entry name" value="Rhodanese/Cell cycle control phosphatase"/>
    <property type="match status" value="1"/>
</dbReference>
<dbReference type="EMBL" id="JAVDXO010000006">
    <property type="protein sequence ID" value="MDR7307594.1"/>
    <property type="molecule type" value="Genomic_DNA"/>
</dbReference>
<keyword evidence="1" id="KW-0732">Signal</keyword>
<comment type="caution">
    <text evidence="3">The sequence shown here is derived from an EMBL/GenBank/DDBJ whole genome shotgun (WGS) entry which is preliminary data.</text>
</comment>
<reference evidence="3 4" key="1">
    <citation type="submission" date="2023-07" db="EMBL/GenBank/DDBJ databases">
        <title>Sorghum-associated microbial communities from plants grown in Nebraska, USA.</title>
        <authorList>
            <person name="Schachtman D."/>
        </authorList>
    </citation>
    <scope>NUCLEOTIDE SEQUENCE [LARGE SCALE GENOMIC DNA]</scope>
    <source>
        <strain evidence="3 4">BE308</strain>
    </source>
</reference>
<feature type="chain" id="PRO_5046274337" evidence="1">
    <location>
        <begin position="20"/>
        <end position="104"/>
    </location>
</feature>
<evidence type="ECO:0000313" key="3">
    <source>
        <dbReference type="EMBL" id="MDR7307594.1"/>
    </source>
</evidence>
<dbReference type="PANTHER" id="PTHR45431:SF3">
    <property type="entry name" value="RHODANESE-LIKE DOMAIN-CONTAINING PROTEIN 15, CHLOROPLASTIC"/>
    <property type="match status" value="1"/>
</dbReference>
<dbReference type="Pfam" id="PF00581">
    <property type="entry name" value="Rhodanese"/>
    <property type="match status" value="1"/>
</dbReference>
<gene>
    <name evidence="3" type="ORF">J2X15_002881</name>
</gene>
<feature type="signal peptide" evidence="1">
    <location>
        <begin position="1"/>
        <end position="19"/>
    </location>
</feature>
<keyword evidence="4" id="KW-1185">Reference proteome</keyword>
<dbReference type="Gene3D" id="3.40.250.10">
    <property type="entry name" value="Rhodanese-like domain"/>
    <property type="match status" value="1"/>
</dbReference>